<accession>A0A815F958</accession>
<name>A0A815F958_9BILA</name>
<evidence type="ECO:0000313" key="4">
    <source>
        <dbReference type="EMBL" id="CAF1325991.1"/>
    </source>
</evidence>
<keyword evidence="5" id="KW-1185">Reference proteome</keyword>
<evidence type="ECO:0000313" key="5">
    <source>
        <dbReference type="Proteomes" id="UP000663832"/>
    </source>
</evidence>
<dbReference type="EMBL" id="CAJNOM010000291">
    <property type="protein sequence ID" value="CAF1325991.1"/>
    <property type="molecule type" value="Genomic_DNA"/>
</dbReference>
<dbReference type="PANTHER" id="PTHR34830:SF1">
    <property type="entry name" value="GENE 12695-RELATED"/>
    <property type="match status" value="1"/>
</dbReference>
<dbReference type="InterPro" id="IPR011992">
    <property type="entry name" value="EF-hand-dom_pair"/>
</dbReference>
<evidence type="ECO:0000259" key="2">
    <source>
        <dbReference type="Pfam" id="PF17743"/>
    </source>
</evidence>
<feature type="domain" description="DUF5580" evidence="2">
    <location>
        <begin position="365"/>
        <end position="446"/>
    </location>
</feature>
<reference evidence="4" key="1">
    <citation type="submission" date="2021-02" db="EMBL/GenBank/DDBJ databases">
        <authorList>
            <person name="Nowell W R."/>
        </authorList>
    </citation>
    <scope>NUCLEOTIDE SEQUENCE</scope>
</reference>
<sequence>MRLTYMPPIENRNGQFTKMRMHLRPKLPIPVNYATAAIPTYAPFGTEYTPEQTMKIVGGRCIVLPQSVANMPKFSFESLLKPPDPSVSPTKPIQHLHEAESARLQHHATGRYETTYRTQFAPRTTRQPEQFSQPTRQFQNVFSPYPVLPKISPDHNPTPTSDRKSVIDTPVPQKPTPQPPPQQQQQQQPVLNNEDTYLPREPILLTDYEEERLAEQIRAQLGGEAAVEKLKILYQELAAYDPNTTCYIHYNAVRSIAYQIGLYMADDTFRFAMSKFVSADQPRGLINYEDMIRYFARCISSLTPNQYESRQYHLGKHWSQHSNYYDTNIGNHPQQQQQQMVSNGSNFSKSNDKFDPDESQIRLLLKQNLKQFEHDGTIDFDKLTRELSSVDRSQSGILNRQQIEEVIYKVRIPLQRSLTYQILERHCRAYPKLYNWRAFVQYLKERTFDIQQIQDRSSPIFSQYTRSRNQWLDDLQKEFNERDRLRLIERFMSNIANNEGVRLESTYPNAWFTRFLRLANAMYSHRTDSNVMQDYLLPREEARRLLQAYNQVWDLQINENKILRAFDAYSRNGYVVINEVLKELAK</sequence>
<protein>
    <recommendedName>
        <fullName evidence="6">EF-hand domain-containing protein</fullName>
    </recommendedName>
</protein>
<evidence type="ECO:0008006" key="6">
    <source>
        <dbReference type="Google" id="ProtNLM"/>
    </source>
</evidence>
<feature type="region of interest" description="Disordered" evidence="1">
    <location>
        <begin position="117"/>
        <end position="194"/>
    </location>
</feature>
<dbReference type="InterPro" id="IPR049247">
    <property type="entry name" value="DUF5580_C"/>
</dbReference>
<dbReference type="OrthoDB" id="9989690at2759"/>
<dbReference type="PANTHER" id="PTHR34830">
    <property type="entry name" value="SIMILAR TO HYPOTHETICAL PROTEIN MGC34837"/>
    <property type="match status" value="1"/>
</dbReference>
<comment type="caution">
    <text evidence="4">The sequence shown here is derived from an EMBL/GenBank/DDBJ whole genome shotgun (WGS) entry which is preliminary data.</text>
</comment>
<feature type="compositionally biased region" description="Pro residues" evidence="1">
    <location>
        <begin position="172"/>
        <end position="182"/>
    </location>
</feature>
<dbReference type="Proteomes" id="UP000663832">
    <property type="component" value="Unassembled WGS sequence"/>
</dbReference>
<feature type="domain" description="DUF5580" evidence="3">
    <location>
        <begin position="510"/>
        <end position="584"/>
    </location>
</feature>
<dbReference type="Pfam" id="PF17743">
    <property type="entry name" value="DUF5580"/>
    <property type="match status" value="1"/>
</dbReference>
<evidence type="ECO:0000259" key="3">
    <source>
        <dbReference type="Pfam" id="PF20743"/>
    </source>
</evidence>
<organism evidence="4 5">
    <name type="scientific">Adineta steineri</name>
    <dbReference type="NCBI Taxonomy" id="433720"/>
    <lineage>
        <taxon>Eukaryota</taxon>
        <taxon>Metazoa</taxon>
        <taxon>Spiralia</taxon>
        <taxon>Gnathifera</taxon>
        <taxon>Rotifera</taxon>
        <taxon>Eurotatoria</taxon>
        <taxon>Bdelloidea</taxon>
        <taxon>Adinetida</taxon>
        <taxon>Adinetidae</taxon>
        <taxon>Adineta</taxon>
    </lineage>
</organism>
<dbReference type="Pfam" id="PF20743">
    <property type="entry name" value="DUF5580_C"/>
    <property type="match status" value="1"/>
</dbReference>
<dbReference type="InterPro" id="IPR048316">
    <property type="entry name" value="DUF5580_N"/>
</dbReference>
<feature type="compositionally biased region" description="Polar residues" evidence="1">
    <location>
        <begin position="340"/>
        <end position="349"/>
    </location>
</feature>
<proteinExistence type="predicted"/>
<evidence type="ECO:0000256" key="1">
    <source>
        <dbReference type="SAM" id="MobiDB-lite"/>
    </source>
</evidence>
<gene>
    <name evidence="4" type="ORF">QVE165_LOCUS32614</name>
</gene>
<feature type="compositionally biased region" description="Polar residues" evidence="1">
    <location>
        <begin position="117"/>
        <end position="142"/>
    </location>
</feature>
<dbReference type="SUPFAM" id="SSF47473">
    <property type="entry name" value="EF-hand"/>
    <property type="match status" value="1"/>
</dbReference>
<dbReference type="AlphaFoldDB" id="A0A815F958"/>
<dbReference type="InterPro" id="IPR040774">
    <property type="entry name" value="DUF5580"/>
</dbReference>
<feature type="region of interest" description="Disordered" evidence="1">
    <location>
        <begin position="331"/>
        <end position="352"/>
    </location>
</feature>